<keyword evidence="4" id="KW-0663">Pyridoxal phosphate</keyword>
<protein>
    <submittedName>
        <fullName evidence="6">Aminotransferase</fullName>
    </submittedName>
</protein>
<dbReference type="RefSeq" id="WP_189464222.1">
    <property type="nucleotide sequence ID" value="NZ_BMXN01000034.1"/>
</dbReference>
<dbReference type="InterPro" id="IPR015422">
    <property type="entry name" value="PyrdxlP-dep_Trfase_small"/>
</dbReference>
<dbReference type="InterPro" id="IPR050859">
    <property type="entry name" value="Class-I_PLP-dep_aminotransf"/>
</dbReference>
<dbReference type="GO" id="GO:1901605">
    <property type="term" value="P:alpha-amino acid metabolic process"/>
    <property type="evidence" value="ECO:0007669"/>
    <property type="project" value="TreeGrafter"/>
</dbReference>
<evidence type="ECO:0000256" key="4">
    <source>
        <dbReference type="ARBA" id="ARBA00022898"/>
    </source>
</evidence>
<dbReference type="CDD" id="cd00609">
    <property type="entry name" value="AAT_like"/>
    <property type="match status" value="1"/>
</dbReference>
<evidence type="ECO:0000256" key="3">
    <source>
        <dbReference type="ARBA" id="ARBA00022679"/>
    </source>
</evidence>
<dbReference type="GO" id="GO:0030170">
    <property type="term" value="F:pyridoxal phosphate binding"/>
    <property type="evidence" value="ECO:0007669"/>
    <property type="project" value="InterPro"/>
</dbReference>
<dbReference type="InterPro" id="IPR015421">
    <property type="entry name" value="PyrdxlP-dep_Trfase_major"/>
</dbReference>
<evidence type="ECO:0000256" key="1">
    <source>
        <dbReference type="ARBA" id="ARBA00001933"/>
    </source>
</evidence>
<dbReference type="EMBL" id="BMXN01000034">
    <property type="protein sequence ID" value="GGW40570.1"/>
    <property type="molecule type" value="Genomic_DNA"/>
</dbReference>
<sequence>MGASTHQANRDELILHSSLTDPCLNTMTFLNDIASQYPEAISFAPGRPIEKDFKFGDISFYINIYIDHLMKNEHRLESGVITQLFQYGPSEGYIRALIADMLNITDGITCSPEDIVVTSGAQEGMLLILRALFSDSDDVLLVPQPVYVGIIGAARLLDIRIETFDIHEHGVEISEIKEKIQATEAEGGKVKALYINADFCNPIGISLPLNQRKELVKLARNYNLTLLEDNPYGIFGSERSINPTLISLDLHNNHVAYLGSFSKTLFPGVRVGFIVSRRLSLALTKIKSMLTLNTSPIGQAIVGGVLLECQGDLRHHCKTKINFYLNNLDDLLNQLDASFPEGSHLRSQISWNRPKGGFFLVLRLPFPVNLSLLKISAEQHGVLWTPMEIFYSPPRESNEIRLSFSYLTPEELKEGVIRLSDFIKECMAINTPKAFNKQSKGDEYK</sequence>
<dbReference type="SUPFAM" id="SSF53383">
    <property type="entry name" value="PLP-dependent transferases"/>
    <property type="match status" value="1"/>
</dbReference>
<reference evidence="7" key="1">
    <citation type="journal article" date="2019" name="Int. J. Syst. Evol. Microbiol.">
        <title>The Global Catalogue of Microorganisms (GCM) 10K type strain sequencing project: providing services to taxonomists for standard genome sequencing and annotation.</title>
        <authorList>
            <consortium name="The Broad Institute Genomics Platform"/>
            <consortium name="The Broad Institute Genome Sequencing Center for Infectious Disease"/>
            <person name="Wu L."/>
            <person name="Ma J."/>
        </authorList>
    </citation>
    <scope>NUCLEOTIDE SEQUENCE [LARGE SCALE GENOMIC DNA]</scope>
    <source>
        <strain evidence="7">KCTC 22154</strain>
    </source>
</reference>
<dbReference type="Gene3D" id="3.40.640.10">
    <property type="entry name" value="Type I PLP-dependent aspartate aminotransferase-like (Major domain)"/>
    <property type="match status" value="1"/>
</dbReference>
<dbReference type="GO" id="GO:0008483">
    <property type="term" value="F:transaminase activity"/>
    <property type="evidence" value="ECO:0007669"/>
    <property type="project" value="UniProtKB-KW"/>
</dbReference>
<comment type="cofactor">
    <cofactor evidence="1">
        <name>pyridoxal 5'-phosphate</name>
        <dbReference type="ChEBI" id="CHEBI:597326"/>
    </cofactor>
</comment>
<evidence type="ECO:0000313" key="6">
    <source>
        <dbReference type="EMBL" id="GGW40570.1"/>
    </source>
</evidence>
<evidence type="ECO:0000256" key="2">
    <source>
        <dbReference type="ARBA" id="ARBA00022576"/>
    </source>
</evidence>
<evidence type="ECO:0000313" key="7">
    <source>
        <dbReference type="Proteomes" id="UP000623776"/>
    </source>
</evidence>
<comment type="caution">
    <text evidence="6">The sequence shown here is derived from an EMBL/GenBank/DDBJ whole genome shotgun (WGS) entry which is preliminary data.</text>
</comment>
<dbReference type="AlphaFoldDB" id="A0A8H9I6R8"/>
<keyword evidence="7" id="KW-1185">Reference proteome</keyword>
<accession>A0A8H9I6R8</accession>
<keyword evidence="2 6" id="KW-0032">Aminotransferase</keyword>
<dbReference type="InterPro" id="IPR015424">
    <property type="entry name" value="PyrdxlP-dep_Trfase"/>
</dbReference>
<dbReference type="Gene3D" id="3.90.1150.10">
    <property type="entry name" value="Aspartate Aminotransferase, domain 1"/>
    <property type="match status" value="1"/>
</dbReference>
<keyword evidence="3 6" id="KW-0808">Transferase</keyword>
<dbReference type="PANTHER" id="PTHR42790:SF19">
    <property type="entry name" value="KYNURENINE_ALPHA-AMINOADIPATE AMINOTRANSFERASE, MITOCHONDRIAL"/>
    <property type="match status" value="1"/>
</dbReference>
<name>A0A8H9I6R8_9GAMM</name>
<dbReference type="Pfam" id="PF00155">
    <property type="entry name" value="Aminotran_1_2"/>
    <property type="match status" value="1"/>
</dbReference>
<dbReference type="PANTHER" id="PTHR42790">
    <property type="entry name" value="AMINOTRANSFERASE"/>
    <property type="match status" value="1"/>
</dbReference>
<evidence type="ECO:0000259" key="5">
    <source>
        <dbReference type="Pfam" id="PF00155"/>
    </source>
</evidence>
<dbReference type="Proteomes" id="UP000623776">
    <property type="component" value="Unassembled WGS sequence"/>
</dbReference>
<feature type="domain" description="Aminotransferase class I/classII large" evidence="5">
    <location>
        <begin position="70"/>
        <end position="418"/>
    </location>
</feature>
<proteinExistence type="predicted"/>
<dbReference type="InterPro" id="IPR004839">
    <property type="entry name" value="Aminotransferase_I/II_large"/>
</dbReference>
<organism evidence="6 7">
    <name type="scientific">Vreelandella hamiltonii</name>
    <dbReference type="NCBI Taxonomy" id="502829"/>
    <lineage>
        <taxon>Bacteria</taxon>
        <taxon>Pseudomonadati</taxon>
        <taxon>Pseudomonadota</taxon>
        <taxon>Gammaproteobacteria</taxon>
        <taxon>Oceanospirillales</taxon>
        <taxon>Halomonadaceae</taxon>
        <taxon>Vreelandella</taxon>
    </lineage>
</organism>
<gene>
    <name evidence="6" type="ORF">GCM10007157_34160</name>
</gene>